<keyword evidence="2" id="KW-1185">Reference proteome</keyword>
<evidence type="ECO:0000313" key="1">
    <source>
        <dbReference type="EMBL" id="GBP72631.1"/>
    </source>
</evidence>
<comment type="caution">
    <text evidence="1">The sequence shown here is derived from an EMBL/GenBank/DDBJ whole genome shotgun (WGS) entry which is preliminary data.</text>
</comment>
<name>A0A4C1Y8P9_EUMVA</name>
<dbReference type="AlphaFoldDB" id="A0A4C1Y8P9"/>
<dbReference type="OrthoDB" id="412981at2759"/>
<gene>
    <name evidence="1" type="ORF">EVAR_83141_1</name>
</gene>
<accession>A0A4C1Y8P9</accession>
<protein>
    <submittedName>
        <fullName evidence="1">Uncharacterized protein</fullName>
    </submittedName>
</protein>
<sequence>MAGQMENGRQSQQDGRSIDWPTQYAESIALERSGGGIENTRPISGRLYLPITAYGISDYFIQIKRAERAKLRPIFTSRLPIRTLIAIYKCYIRSRLTYAALPWCVLCSEL</sequence>
<dbReference type="EMBL" id="BGZK01001152">
    <property type="protein sequence ID" value="GBP72631.1"/>
    <property type="molecule type" value="Genomic_DNA"/>
</dbReference>
<proteinExistence type="predicted"/>
<organism evidence="1 2">
    <name type="scientific">Eumeta variegata</name>
    <name type="common">Bagworm moth</name>
    <name type="synonym">Eumeta japonica</name>
    <dbReference type="NCBI Taxonomy" id="151549"/>
    <lineage>
        <taxon>Eukaryota</taxon>
        <taxon>Metazoa</taxon>
        <taxon>Ecdysozoa</taxon>
        <taxon>Arthropoda</taxon>
        <taxon>Hexapoda</taxon>
        <taxon>Insecta</taxon>
        <taxon>Pterygota</taxon>
        <taxon>Neoptera</taxon>
        <taxon>Endopterygota</taxon>
        <taxon>Lepidoptera</taxon>
        <taxon>Glossata</taxon>
        <taxon>Ditrysia</taxon>
        <taxon>Tineoidea</taxon>
        <taxon>Psychidae</taxon>
        <taxon>Oiketicinae</taxon>
        <taxon>Eumeta</taxon>
    </lineage>
</organism>
<evidence type="ECO:0000313" key="2">
    <source>
        <dbReference type="Proteomes" id="UP000299102"/>
    </source>
</evidence>
<reference evidence="1 2" key="1">
    <citation type="journal article" date="2019" name="Commun. Biol.">
        <title>The bagworm genome reveals a unique fibroin gene that provides high tensile strength.</title>
        <authorList>
            <person name="Kono N."/>
            <person name="Nakamura H."/>
            <person name="Ohtoshi R."/>
            <person name="Tomita M."/>
            <person name="Numata K."/>
            <person name="Arakawa K."/>
        </authorList>
    </citation>
    <scope>NUCLEOTIDE SEQUENCE [LARGE SCALE GENOMIC DNA]</scope>
</reference>
<dbReference type="Proteomes" id="UP000299102">
    <property type="component" value="Unassembled WGS sequence"/>
</dbReference>